<name>A0A139BXP7_9PROT</name>
<dbReference type="Pfam" id="PF13614">
    <property type="entry name" value="AAA_31"/>
    <property type="match status" value="1"/>
</dbReference>
<protein>
    <submittedName>
        <fullName evidence="2">Cobyrinic acid ac-diamide synthase</fullName>
    </submittedName>
</protein>
<dbReference type="InterPro" id="IPR027417">
    <property type="entry name" value="P-loop_NTPase"/>
</dbReference>
<proteinExistence type="predicted"/>
<dbReference type="PANTHER" id="PTHR13696:SF52">
    <property type="entry name" value="PARA FAMILY PROTEIN CT_582"/>
    <property type="match status" value="1"/>
</dbReference>
<dbReference type="Proteomes" id="UP000070578">
    <property type="component" value="Unassembled WGS sequence"/>
</dbReference>
<dbReference type="SUPFAM" id="SSF52540">
    <property type="entry name" value="P-loop containing nucleoside triphosphate hydrolases"/>
    <property type="match status" value="1"/>
</dbReference>
<feature type="domain" description="AAA" evidence="1">
    <location>
        <begin position="1"/>
        <end position="173"/>
    </location>
</feature>
<reference evidence="2 3" key="1">
    <citation type="submission" date="2016-02" db="EMBL/GenBank/DDBJ databases">
        <authorList>
            <person name="Wen L."/>
            <person name="He K."/>
            <person name="Yang H."/>
        </authorList>
    </citation>
    <scope>NUCLEOTIDE SEQUENCE [LARGE SCALE GENOMIC DNA]</scope>
    <source>
        <strain evidence="2">ShG14-8</strain>
    </source>
</reference>
<dbReference type="PANTHER" id="PTHR13696">
    <property type="entry name" value="P-LOOP CONTAINING NUCLEOSIDE TRIPHOSPHATE HYDROLASE"/>
    <property type="match status" value="1"/>
</dbReference>
<evidence type="ECO:0000313" key="2">
    <source>
        <dbReference type="EMBL" id="KXS33703.1"/>
    </source>
</evidence>
<dbReference type="InterPro" id="IPR050678">
    <property type="entry name" value="DNA_Partitioning_ATPase"/>
</dbReference>
<dbReference type="AlphaFoldDB" id="A0A139BXP7"/>
<evidence type="ECO:0000259" key="1">
    <source>
        <dbReference type="Pfam" id="PF13614"/>
    </source>
</evidence>
<reference evidence="2 3" key="2">
    <citation type="submission" date="2016-03" db="EMBL/GenBank/DDBJ databases">
        <title>New uncultured bacterium of the family Gallionellaceae from acid mine drainage: description and reconstruction of genome based on metagenomic analysis of microbial community.</title>
        <authorList>
            <person name="Kadnikov V."/>
            <person name="Ivasenko D."/>
            <person name="Beletsky A."/>
            <person name="Mardanov A."/>
            <person name="Danilova E."/>
            <person name="Pimenov N."/>
            <person name="Karnachuk O."/>
            <person name="Ravin N."/>
        </authorList>
    </citation>
    <scope>NUCLEOTIDE SEQUENCE [LARGE SCALE GENOMIC DNA]</scope>
    <source>
        <strain evidence="2">ShG14-8</strain>
    </source>
</reference>
<accession>A0A139BXP7</accession>
<dbReference type="EMBL" id="LSLI01000002">
    <property type="protein sequence ID" value="KXS33703.1"/>
    <property type="molecule type" value="Genomic_DNA"/>
</dbReference>
<dbReference type="CDD" id="cd02042">
    <property type="entry name" value="ParAB_family"/>
    <property type="match status" value="1"/>
</dbReference>
<sequence length="257" mass="27919">MAVITVFNQKGGVGKTTTCLNVTAALDIAQQCPIALDMDPQAHLTLSSGVKGTSSDSGMAAFFKHKTPLDRLLCQTPRGWKIIPATLELAKVDALYGSDAKAATLLKQGLREELALTGAPIMIDCCPMLGVLTLNALLATDRVLIPVSADFLSLQGVHRLDSALDVLEKKLHRIFERRIVITRFDSRRKLSYDIYDKLKERYGSRVCNTRIGETVALATSPMHSQDVFAFAPHSPGATDYLALTKELLDSGFFATPA</sequence>
<dbReference type="InterPro" id="IPR025669">
    <property type="entry name" value="AAA_dom"/>
</dbReference>
<dbReference type="Gene3D" id="3.40.50.300">
    <property type="entry name" value="P-loop containing nucleotide triphosphate hydrolases"/>
    <property type="match status" value="1"/>
</dbReference>
<comment type="caution">
    <text evidence="2">The sequence shown here is derived from an EMBL/GenBank/DDBJ whole genome shotgun (WGS) entry which is preliminary data.</text>
</comment>
<gene>
    <name evidence="2" type="ORF">AWT59_0093</name>
</gene>
<evidence type="ECO:0000313" key="3">
    <source>
        <dbReference type="Proteomes" id="UP000070578"/>
    </source>
</evidence>
<organism evidence="2 3">
    <name type="scientific">Candidatus Gallionella acididurans</name>
    <dbReference type="NCBI Taxonomy" id="1796491"/>
    <lineage>
        <taxon>Bacteria</taxon>
        <taxon>Pseudomonadati</taxon>
        <taxon>Pseudomonadota</taxon>
        <taxon>Betaproteobacteria</taxon>
        <taxon>Nitrosomonadales</taxon>
        <taxon>Gallionellaceae</taxon>
        <taxon>Gallionella</taxon>
    </lineage>
</organism>